<gene>
    <name evidence="1" type="ORF">LMG27952_03924</name>
</gene>
<accession>A0ABN7HXP0</accession>
<evidence type="ECO:0000313" key="2">
    <source>
        <dbReference type="Proteomes" id="UP000656319"/>
    </source>
</evidence>
<reference evidence="1 2" key="1">
    <citation type="submission" date="2020-10" db="EMBL/GenBank/DDBJ databases">
        <authorList>
            <person name="Peeters C."/>
        </authorList>
    </citation>
    <scope>NUCLEOTIDE SEQUENCE [LARGE SCALE GENOMIC DNA]</scope>
    <source>
        <strain evidence="1 2">LMG 27952</strain>
    </source>
</reference>
<dbReference type="EMBL" id="CAJHCQ010000010">
    <property type="protein sequence ID" value="CAD6542688.1"/>
    <property type="molecule type" value="Genomic_DNA"/>
</dbReference>
<dbReference type="Proteomes" id="UP000656319">
    <property type="component" value="Unassembled WGS sequence"/>
</dbReference>
<name>A0ABN7HXP0_9BURK</name>
<proteinExistence type="predicted"/>
<keyword evidence="2" id="KW-1185">Reference proteome</keyword>
<comment type="caution">
    <text evidence="1">The sequence shown here is derived from an EMBL/GenBank/DDBJ whole genome shotgun (WGS) entry which is preliminary data.</text>
</comment>
<sequence>MKPQRSKHRNARADRYAELAMSTLKRCDVSIAQFRAVSLLAANILRNPAITVEDRANERTALLLLLDTAENYTADNEAWRELVEAVARDARRLPDVSLSADEAFKLMDEAPTTLRRSYIPQGQPA</sequence>
<evidence type="ECO:0000313" key="1">
    <source>
        <dbReference type="EMBL" id="CAD6542688.1"/>
    </source>
</evidence>
<protein>
    <submittedName>
        <fullName evidence="1">Uncharacterized protein</fullName>
    </submittedName>
</protein>
<organism evidence="1 2">
    <name type="scientific">Paraburkholderia hiiakae</name>
    <dbReference type="NCBI Taxonomy" id="1081782"/>
    <lineage>
        <taxon>Bacteria</taxon>
        <taxon>Pseudomonadati</taxon>
        <taxon>Pseudomonadota</taxon>
        <taxon>Betaproteobacteria</taxon>
        <taxon>Burkholderiales</taxon>
        <taxon>Burkholderiaceae</taxon>
        <taxon>Paraburkholderia</taxon>
    </lineage>
</organism>